<dbReference type="Gene3D" id="3.40.50.150">
    <property type="entry name" value="Vaccinia Virus protein VP39"/>
    <property type="match status" value="1"/>
</dbReference>
<dbReference type="AlphaFoldDB" id="A0A4Y3KP98"/>
<dbReference type="InterPro" id="IPR029063">
    <property type="entry name" value="SAM-dependent_MTases_sf"/>
</dbReference>
<keyword evidence="10" id="KW-1185">Reference proteome</keyword>
<dbReference type="NCBIfam" id="TIGR00091">
    <property type="entry name" value="tRNA (guanosine(46)-N7)-methyltransferase TrmB"/>
    <property type="match status" value="1"/>
</dbReference>
<evidence type="ECO:0000256" key="6">
    <source>
        <dbReference type="ARBA" id="ARBA00022694"/>
    </source>
</evidence>
<comment type="function">
    <text evidence="2 7">Catalyzes the formation of N(7)-methylguanine at position 46 (m7G46) in tRNA.</text>
</comment>
<dbReference type="PROSITE" id="PS51625">
    <property type="entry name" value="SAM_MT_TRMB"/>
    <property type="match status" value="1"/>
</dbReference>
<dbReference type="InterPro" id="IPR055361">
    <property type="entry name" value="tRNA_methyltr_TrmB_bact"/>
</dbReference>
<gene>
    <name evidence="7 9" type="primary">trmB</name>
    <name evidence="9" type="ORF">CGE01nite_22360</name>
</gene>
<feature type="binding site" evidence="7">
    <location>
        <position position="214"/>
    </location>
    <ligand>
        <name>S-adenosyl-L-methionine</name>
        <dbReference type="ChEBI" id="CHEBI:59789"/>
    </ligand>
</feature>
<evidence type="ECO:0000313" key="10">
    <source>
        <dbReference type="Proteomes" id="UP000320461"/>
    </source>
</evidence>
<dbReference type="SUPFAM" id="SSF53335">
    <property type="entry name" value="S-adenosyl-L-methionine-dependent methyltransferases"/>
    <property type="match status" value="1"/>
</dbReference>
<comment type="pathway">
    <text evidence="7">tRNA modification; N(7)-methylguanine-tRNA biosynthesis.</text>
</comment>
<dbReference type="HAMAP" id="MF_01057">
    <property type="entry name" value="tRNA_methyltr_TrmB"/>
    <property type="match status" value="1"/>
</dbReference>
<dbReference type="PANTHER" id="PTHR23417">
    <property type="entry name" value="3-DEOXY-D-MANNO-OCTULOSONIC-ACID TRANSFERASE/TRNA GUANINE-N 7 - -METHYLTRANSFERASE"/>
    <property type="match status" value="1"/>
</dbReference>
<evidence type="ECO:0000256" key="2">
    <source>
        <dbReference type="ARBA" id="ARBA00003015"/>
    </source>
</evidence>
<feature type="region of interest" description="Disordered" evidence="8">
    <location>
        <begin position="1"/>
        <end position="29"/>
    </location>
</feature>
<comment type="similarity">
    <text evidence="7">Belongs to the class I-like SAM-binding methyltransferase superfamily. TrmB family.</text>
</comment>
<evidence type="ECO:0000256" key="3">
    <source>
        <dbReference type="ARBA" id="ARBA00022603"/>
    </source>
</evidence>
<feature type="binding site" evidence="7">
    <location>
        <begin position="283"/>
        <end position="286"/>
    </location>
    <ligand>
        <name>substrate</name>
    </ligand>
</feature>
<dbReference type="UniPathway" id="UPA00989"/>
<name>A0A4Y3KP98_9CELL</name>
<feature type="binding site" evidence="7">
    <location>
        <position position="164"/>
    </location>
    <ligand>
        <name>S-adenosyl-L-methionine</name>
        <dbReference type="ChEBI" id="CHEBI:59789"/>
    </ligand>
</feature>
<dbReference type="EC" id="2.1.1.33" evidence="7"/>
<feature type="binding site" evidence="7">
    <location>
        <position position="250"/>
    </location>
    <ligand>
        <name>substrate</name>
    </ligand>
</feature>
<comment type="catalytic activity">
    <reaction evidence="1 7">
        <text>guanosine(46) in tRNA + S-adenosyl-L-methionine = N(7)-methylguanosine(46) in tRNA + S-adenosyl-L-homocysteine</text>
        <dbReference type="Rhea" id="RHEA:42708"/>
        <dbReference type="Rhea" id="RHEA-COMP:10188"/>
        <dbReference type="Rhea" id="RHEA-COMP:10189"/>
        <dbReference type="ChEBI" id="CHEBI:57856"/>
        <dbReference type="ChEBI" id="CHEBI:59789"/>
        <dbReference type="ChEBI" id="CHEBI:74269"/>
        <dbReference type="ChEBI" id="CHEBI:74480"/>
        <dbReference type="EC" id="2.1.1.33"/>
    </reaction>
</comment>
<organism evidence="9 10">
    <name type="scientific">Cellulomonas gelida</name>
    <dbReference type="NCBI Taxonomy" id="1712"/>
    <lineage>
        <taxon>Bacteria</taxon>
        <taxon>Bacillati</taxon>
        <taxon>Actinomycetota</taxon>
        <taxon>Actinomycetes</taxon>
        <taxon>Micrococcales</taxon>
        <taxon>Cellulomonadaceae</taxon>
        <taxon>Cellulomonas</taxon>
    </lineage>
</organism>
<sequence>MHQADEREGDETGGQADERSQQREACQVAGRHVRSGLTGLRHEADSSHATAGPRGVRRLLCVSQPPDAFRHEAARPHEPLRTFHPRRAALGRDRTDALTRLFPRFGFSVHDEASPFPRTPDGLLDATALFGRRAPLVLEIGPGMGETTAAMAQADPDRDYLAVEVHLPGLANLLVLVERLGLTNLRVAHGDALDLARHAIGESTLDAVHAFFPDPWPKARHHKRRLVQPEHVALLRSRLRPGGTLHVATDWAPYAEQMVEVLAADEGLDSAGAVPRPPHRPVTKFEARGLATGRPSTDVIARRTA</sequence>
<keyword evidence="6 7" id="KW-0819">tRNA processing</keyword>
<protein>
    <recommendedName>
        <fullName evidence="7">tRNA (guanine-N(7)-)-methyltransferase</fullName>
        <ecNumber evidence="7">2.1.1.33</ecNumber>
    </recommendedName>
    <alternativeName>
        <fullName evidence="7">tRNA (guanine(46)-N(7))-methyltransferase</fullName>
    </alternativeName>
    <alternativeName>
        <fullName evidence="7">tRNA(m7G46)-methyltransferase</fullName>
    </alternativeName>
</protein>
<dbReference type="CDD" id="cd02440">
    <property type="entry name" value="AdoMet_MTases"/>
    <property type="match status" value="1"/>
</dbReference>
<dbReference type="InterPro" id="IPR003358">
    <property type="entry name" value="tRNA_(Gua-N-7)_MeTrfase_Trmb"/>
</dbReference>
<evidence type="ECO:0000256" key="7">
    <source>
        <dbReference type="HAMAP-Rule" id="MF_01057"/>
    </source>
</evidence>
<dbReference type="PANTHER" id="PTHR23417:SF14">
    <property type="entry name" value="PENTACOTRIPEPTIDE-REPEAT REGION OF PRORP DOMAIN-CONTAINING PROTEIN"/>
    <property type="match status" value="1"/>
</dbReference>
<keyword evidence="3 7" id="KW-0489">Methyltransferase</keyword>
<comment type="caution">
    <text evidence="7">Lacks conserved residue(s) required for the propagation of feature annotation.</text>
</comment>
<reference evidence="9 10" key="1">
    <citation type="submission" date="2019-06" db="EMBL/GenBank/DDBJ databases">
        <title>Whole genome shotgun sequence of Cellulomonas gelida NBRC 3748.</title>
        <authorList>
            <person name="Hosoyama A."/>
            <person name="Uohara A."/>
            <person name="Ohji S."/>
            <person name="Ichikawa N."/>
        </authorList>
    </citation>
    <scope>NUCLEOTIDE SEQUENCE [LARGE SCALE GENOMIC DNA]</scope>
    <source>
        <strain evidence="9 10">NBRC 3748</strain>
    </source>
</reference>
<feature type="binding site" evidence="7">
    <location>
        <position position="139"/>
    </location>
    <ligand>
        <name>S-adenosyl-L-methionine</name>
        <dbReference type="ChEBI" id="CHEBI:59789"/>
    </ligand>
</feature>
<accession>A0A4Y3KP98</accession>
<proteinExistence type="inferred from homology"/>
<keyword evidence="5 7" id="KW-0949">S-adenosyl-L-methionine</keyword>
<comment type="caution">
    <text evidence="9">The sequence shown here is derived from an EMBL/GenBank/DDBJ whole genome shotgun (WGS) entry which is preliminary data.</text>
</comment>
<evidence type="ECO:0000313" key="9">
    <source>
        <dbReference type="EMBL" id="GEA84985.1"/>
    </source>
</evidence>
<dbReference type="Pfam" id="PF02390">
    <property type="entry name" value="Methyltransf_4"/>
    <property type="match status" value="1"/>
</dbReference>
<evidence type="ECO:0000256" key="5">
    <source>
        <dbReference type="ARBA" id="ARBA00022691"/>
    </source>
</evidence>
<evidence type="ECO:0000256" key="4">
    <source>
        <dbReference type="ARBA" id="ARBA00022679"/>
    </source>
</evidence>
<dbReference type="EMBL" id="BJLQ01000023">
    <property type="protein sequence ID" value="GEA84985.1"/>
    <property type="molecule type" value="Genomic_DNA"/>
</dbReference>
<dbReference type="GO" id="GO:0008176">
    <property type="term" value="F:tRNA (guanine(46)-N7)-methyltransferase activity"/>
    <property type="evidence" value="ECO:0007669"/>
    <property type="project" value="UniProtKB-UniRule"/>
</dbReference>
<keyword evidence="4 7" id="KW-0808">Transferase</keyword>
<dbReference type="Proteomes" id="UP000320461">
    <property type="component" value="Unassembled WGS sequence"/>
</dbReference>
<evidence type="ECO:0000256" key="8">
    <source>
        <dbReference type="SAM" id="MobiDB-lite"/>
    </source>
</evidence>
<feature type="binding site" evidence="7">
    <location>
        <position position="191"/>
    </location>
    <ligand>
        <name>S-adenosyl-L-methionine</name>
        <dbReference type="ChEBI" id="CHEBI:59789"/>
    </ligand>
</feature>
<feature type="binding site" evidence="7">
    <location>
        <position position="218"/>
    </location>
    <ligand>
        <name>substrate</name>
    </ligand>
</feature>
<dbReference type="GO" id="GO:0043527">
    <property type="term" value="C:tRNA methyltransferase complex"/>
    <property type="evidence" value="ECO:0007669"/>
    <property type="project" value="TreeGrafter"/>
</dbReference>
<evidence type="ECO:0000256" key="1">
    <source>
        <dbReference type="ARBA" id="ARBA00000142"/>
    </source>
</evidence>